<accession>A0ABT9QW85</accession>
<evidence type="ECO:0000313" key="2">
    <source>
        <dbReference type="Proteomes" id="UP001230426"/>
    </source>
</evidence>
<reference evidence="1 2" key="1">
    <citation type="submission" date="2023-07" db="EMBL/GenBank/DDBJ databases">
        <title>Sequencing the genomes of 1000 actinobacteria strains.</title>
        <authorList>
            <person name="Klenk H.-P."/>
        </authorList>
    </citation>
    <scope>NUCLEOTIDE SEQUENCE [LARGE SCALE GENOMIC DNA]</scope>
    <source>
        <strain evidence="1 2">DSM 44109</strain>
    </source>
</reference>
<dbReference type="Pfam" id="PF22091">
    <property type="entry name" value="DUF6941"/>
    <property type="match status" value="1"/>
</dbReference>
<protein>
    <submittedName>
        <fullName evidence="1">Uncharacterized protein</fullName>
    </submittedName>
</protein>
<evidence type="ECO:0000313" key="1">
    <source>
        <dbReference type="EMBL" id="MDP9861237.1"/>
    </source>
</evidence>
<proteinExistence type="predicted"/>
<comment type="caution">
    <text evidence="1">The sequence shown here is derived from an EMBL/GenBank/DDBJ whole genome shotgun (WGS) entry which is preliminary data.</text>
</comment>
<sequence>MQGFLVLCDSASTDRATGKISMLGAGWSLTGPELPSTAIAGFLRVPWEEARADLDFTLGLVDEGGEPVMVPAAEEERPLRFSGQLAVDPADAELDGLARSLDIHSSFAINVHSLSLGPGRYTWTLEVDGQELASVTFGVRPDPAAG</sequence>
<gene>
    <name evidence="1" type="ORF">J2S55_000496</name>
</gene>
<dbReference type="Proteomes" id="UP001230426">
    <property type="component" value="Unassembled WGS sequence"/>
</dbReference>
<dbReference type="InterPro" id="IPR054221">
    <property type="entry name" value="DUF6941"/>
</dbReference>
<dbReference type="EMBL" id="JAUSRB010000001">
    <property type="protein sequence ID" value="MDP9861237.1"/>
    <property type="molecule type" value="Genomic_DNA"/>
</dbReference>
<name>A0ABT9QW85_9ACTN</name>
<organism evidence="1 2">
    <name type="scientific">Streptosporangium brasiliense</name>
    <dbReference type="NCBI Taxonomy" id="47480"/>
    <lineage>
        <taxon>Bacteria</taxon>
        <taxon>Bacillati</taxon>
        <taxon>Actinomycetota</taxon>
        <taxon>Actinomycetes</taxon>
        <taxon>Streptosporangiales</taxon>
        <taxon>Streptosporangiaceae</taxon>
        <taxon>Streptosporangium</taxon>
    </lineage>
</organism>
<dbReference type="RefSeq" id="WP_306856966.1">
    <property type="nucleotide sequence ID" value="NZ_JAUSRB010000001.1"/>
</dbReference>
<keyword evidence="2" id="KW-1185">Reference proteome</keyword>